<feature type="domain" description="PAS" evidence="7">
    <location>
        <begin position="120"/>
        <end position="191"/>
    </location>
</feature>
<comment type="catalytic activity">
    <reaction evidence="1">
        <text>ATP + protein L-histidine = ADP + protein N-phospho-L-histidine.</text>
        <dbReference type="EC" id="2.7.13.3"/>
    </reaction>
</comment>
<evidence type="ECO:0000313" key="9">
    <source>
        <dbReference type="EMBL" id="MBK1815170.1"/>
    </source>
</evidence>
<dbReference type="InterPro" id="IPR013656">
    <property type="entry name" value="PAS_4"/>
</dbReference>
<dbReference type="PROSITE" id="PS50109">
    <property type="entry name" value="HIS_KIN"/>
    <property type="match status" value="1"/>
</dbReference>
<dbReference type="PANTHER" id="PTHR43547:SF2">
    <property type="entry name" value="HYBRID SIGNAL TRANSDUCTION HISTIDINE KINASE C"/>
    <property type="match status" value="1"/>
</dbReference>
<feature type="domain" description="Histidine kinase" evidence="5">
    <location>
        <begin position="420"/>
        <end position="635"/>
    </location>
</feature>
<keyword evidence="3 4" id="KW-0597">Phosphoprotein</keyword>
<evidence type="ECO:0000313" key="10">
    <source>
        <dbReference type="Proteomes" id="UP000600139"/>
    </source>
</evidence>
<dbReference type="SUPFAM" id="SSF47384">
    <property type="entry name" value="Homodimeric domain of signal transducing histidine kinase"/>
    <property type="match status" value="1"/>
</dbReference>
<evidence type="ECO:0000259" key="5">
    <source>
        <dbReference type="PROSITE" id="PS50109"/>
    </source>
</evidence>
<dbReference type="Pfam" id="PF08448">
    <property type="entry name" value="PAS_4"/>
    <property type="match status" value="1"/>
</dbReference>
<dbReference type="SMART" id="SM00387">
    <property type="entry name" value="HATPase_c"/>
    <property type="match status" value="1"/>
</dbReference>
<evidence type="ECO:0000259" key="8">
    <source>
        <dbReference type="PROSITE" id="PS50113"/>
    </source>
</evidence>
<evidence type="ECO:0000259" key="7">
    <source>
        <dbReference type="PROSITE" id="PS50112"/>
    </source>
</evidence>
<dbReference type="RefSeq" id="WP_200350140.1">
    <property type="nucleotide sequence ID" value="NZ_BAABHZ010000005.1"/>
</dbReference>
<feature type="domain" description="PAS" evidence="7">
    <location>
        <begin position="7"/>
        <end position="68"/>
    </location>
</feature>
<dbReference type="PROSITE" id="PS50113">
    <property type="entry name" value="PAC"/>
    <property type="match status" value="1"/>
</dbReference>
<dbReference type="SMART" id="SM00388">
    <property type="entry name" value="HisKA"/>
    <property type="match status" value="1"/>
</dbReference>
<dbReference type="Pfam" id="PF02518">
    <property type="entry name" value="HATPase_c"/>
    <property type="match status" value="1"/>
</dbReference>
<dbReference type="CDD" id="cd17580">
    <property type="entry name" value="REC_2_DhkD-like"/>
    <property type="match status" value="1"/>
</dbReference>
<feature type="domain" description="Response regulatory" evidence="6">
    <location>
        <begin position="656"/>
        <end position="768"/>
    </location>
</feature>
<dbReference type="SUPFAM" id="SSF52172">
    <property type="entry name" value="CheY-like"/>
    <property type="match status" value="1"/>
</dbReference>
<dbReference type="SUPFAM" id="SSF55874">
    <property type="entry name" value="ATPase domain of HSP90 chaperone/DNA topoisomerase II/histidine kinase"/>
    <property type="match status" value="1"/>
</dbReference>
<name>A0A934R4L5_9BACT</name>
<dbReference type="SUPFAM" id="SSF55785">
    <property type="entry name" value="PYP-like sensor domain (PAS domain)"/>
    <property type="match status" value="2"/>
</dbReference>
<dbReference type="SMART" id="SM00448">
    <property type="entry name" value="REC"/>
    <property type="match status" value="1"/>
</dbReference>
<proteinExistence type="predicted"/>
<dbReference type="CDD" id="cd00130">
    <property type="entry name" value="PAS"/>
    <property type="match status" value="2"/>
</dbReference>
<dbReference type="SMART" id="SM00091">
    <property type="entry name" value="PAS"/>
    <property type="match status" value="2"/>
</dbReference>
<dbReference type="InterPro" id="IPR036097">
    <property type="entry name" value="HisK_dim/P_sf"/>
</dbReference>
<comment type="caution">
    <text evidence="9">The sequence shown here is derived from an EMBL/GenBank/DDBJ whole genome shotgun (WGS) entry which is preliminary data.</text>
</comment>
<dbReference type="InterPro" id="IPR035965">
    <property type="entry name" value="PAS-like_dom_sf"/>
</dbReference>
<dbReference type="InterPro" id="IPR005467">
    <property type="entry name" value="His_kinase_dom"/>
</dbReference>
<dbReference type="Proteomes" id="UP000600139">
    <property type="component" value="Unassembled WGS sequence"/>
</dbReference>
<keyword evidence="10" id="KW-1185">Reference proteome</keyword>
<dbReference type="InterPro" id="IPR011006">
    <property type="entry name" value="CheY-like_superfamily"/>
</dbReference>
<protein>
    <recommendedName>
        <fullName evidence="2">histidine kinase</fullName>
        <ecNumber evidence="2">2.7.13.3</ecNumber>
    </recommendedName>
</protein>
<dbReference type="Gene3D" id="1.10.287.130">
    <property type="match status" value="1"/>
</dbReference>
<dbReference type="InterPro" id="IPR029016">
    <property type="entry name" value="GAF-like_dom_sf"/>
</dbReference>
<dbReference type="Pfam" id="PF00512">
    <property type="entry name" value="HisKA"/>
    <property type="match status" value="1"/>
</dbReference>
<dbReference type="InterPro" id="IPR000014">
    <property type="entry name" value="PAS"/>
</dbReference>
<dbReference type="GO" id="GO:0000155">
    <property type="term" value="F:phosphorelay sensor kinase activity"/>
    <property type="evidence" value="ECO:0007669"/>
    <property type="project" value="InterPro"/>
</dbReference>
<dbReference type="AlphaFoldDB" id="A0A934R4L5"/>
<dbReference type="InterPro" id="IPR003594">
    <property type="entry name" value="HATPase_dom"/>
</dbReference>
<dbReference type="InterPro" id="IPR013655">
    <property type="entry name" value="PAS_fold_3"/>
</dbReference>
<feature type="domain" description="PAC" evidence="8">
    <location>
        <begin position="194"/>
        <end position="245"/>
    </location>
</feature>
<reference evidence="9" key="1">
    <citation type="submission" date="2021-01" db="EMBL/GenBank/DDBJ databases">
        <title>Modified the classification status of verrucomicrobia.</title>
        <authorList>
            <person name="Feng X."/>
        </authorList>
    </citation>
    <scope>NUCLEOTIDE SEQUENCE</scope>
    <source>
        <strain evidence="9">JCM 18052</strain>
    </source>
</reference>
<dbReference type="InterPro" id="IPR000700">
    <property type="entry name" value="PAS-assoc_C"/>
</dbReference>
<dbReference type="PANTHER" id="PTHR43547">
    <property type="entry name" value="TWO-COMPONENT HISTIDINE KINASE"/>
    <property type="match status" value="1"/>
</dbReference>
<dbReference type="InterPro" id="IPR004358">
    <property type="entry name" value="Sig_transdc_His_kin-like_C"/>
</dbReference>
<dbReference type="Gene3D" id="3.30.565.10">
    <property type="entry name" value="Histidine kinase-like ATPase, C-terminal domain"/>
    <property type="match status" value="1"/>
</dbReference>
<evidence type="ECO:0000256" key="3">
    <source>
        <dbReference type="ARBA" id="ARBA00022553"/>
    </source>
</evidence>
<organism evidence="9 10">
    <name type="scientific">Luteolibacter yonseiensis</name>
    <dbReference type="NCBI Taxonomy" id="1144680"/>
    <lineage>
        <taxon>Bacteria</taxon>
        <taxon>Pseudomonadati</taxon>
        <taxon>Verrucomicrobiota</taxon>
        <taxon>Verrucomicrobiia</taxon>
        <taxon>Verrucomicrobiales</taxon>
        <taxon>Verrucomicrobiaceae</taxon>
        <taxon>Luteolibacter</taxon>
    </lineage>
</organism>
<gene>
    <name evidence="9" type="ORF">JIN84_06075</name>
</gene>
<dbReference type="CDD" id="cd00075">
    <property type="entry name" value="HATPase"/>
    <property type="match status" value="1"/>
</dbReference>
<dbReference type="InterPro" id="IPR001789">
    <property type="entry name" value="Sig_transdc_resp-reg_receiver"/>
</dbReference>
<dbReference type="Gene3D" id="3.30.450.20">
    <property type="entry name" value="PAS domain"/>
    <property type="match status" value="2"/>
</dbReference>
<evidence type="ECO:0000256" key="4">
    <source>
        <dbReference type="PROSITE-ProRule" id="PRU00169"/>
    </source>
</evidence>
<accession>A0A934R4L5</accession>
<dbReference type="Gene3D" id="3.30.450.40">
    <property type="match status" value="1"/>
</dbReference>
<dbReference type="InterPro" id="IPR003661">
    <property type="entry name" value="HisK_dim/P_dom"/>
</dbReference>
<sequence length="768" mass="84739">MPNHSSDHLPSGLFIADAGGRVIYVNERWCEIAGIPAEQAMGDGWRRAVHPDDLDALAGEWQDAVAWRRPFRCEARFLHADGRVVWFEGEGFPINSSETGNAGYIGTCTDRTGGRRDLARSRLYEALLSNNPDFAYVFDTSRRFIYANQSLLTMWGKTWEQSIGLDLREIGYPEWHAAMHEREIDSVVATGRPVTGEVHFDGTHGRRLYEYIFSPIIGNDGRVEAVAGATRDVTERKQAEERANFLNELSGRVMRLDTEAEIIAEAVGSLGRQLGVGRCYFIESLKGENLLRVAPDWFREGEASIAGDYPIDSFGGEDWWEKYSASALAVEDVTSDPLTSTNFDSYLRLNIRSYATRPFRRVGPWSVVLAVTESAPRRWSEEEITLLDHVASRVWPLVEQLRWIDSLREADRRKDQFLATLAHELRNPLAPVLTGLELMRRAKDEPGTVDRMTGILERQISQMAHLINDLLDISRVNTGKIILDPQPSSLAVVLRNAIETAQPALDERGHHFTADLPPESLVVLADGPRISQAVSNLLSNAAKYTPGGGTIRLDHAVAGDGIRIRVTDNGQGVEPAEQAAIFEPFHQSANGSADGLGIGLTLVRALMEMHGGTVTVRSEGRGKGSEFILHLPASVAAESFVPEHEETPPTPPAAKRVLVVDDGRANADMLAIFLRHEGMEVAVAYDGLEALEASRSFRPEFVVMDIGMPVMDGIESAKQMRAEGLDAVLIALSGWGREEDRQSTAEAGFHHHLTKPVSPADLRRLIAG</sequence>
<dbReference type="EC" id="2.7.13.3" evidence="2"/>
<dbReference type="CDD" id="cd00082">
    <property type="entry name" value="HisKA"/>
    <property type="match status" value="1"/>
</dbReference>
<dbReference type="PRINTS" id="PR00344">
    <property type="entry name" value="BCTRLSENSOR"/>
</dbReference>
<dbReference type="SUPFAM" id="SSF55781">
    <property type="entry name" value="GAF domain-like"/>
    <property type="match status" value="1"/>
</dbReference>
<dbReference type="NCBIfam" id="TIGR00229">
    <property type="entry name" value="sensory_box"/>
    <property type="match status" value="2"/>
</dbReference>
<dbReference type="PROSITE" id="PS50112">
    <property type="entry name" value="PAS"/>
    <property type="match status" value="2"/>
</dbReference>
<evidence type="ECO:0000256" key="1">
    <source>
        <dbReference type="ARBA" id="ARBA00000085"/>
    </source>
</evidence>
<evidence type="ECO:0000259" key="6">
    <source>
        <dbReference type="PROSITE" id="PS50110"/>
    </source>
</evidence>
<dbReference type="Gene3D" id="3.40.50.2300">
    <property type="match status" value="1"/>
</dbReference>
<dbReference type="EMBL" id="JAENIK010000005">
    <property type="protein sequence ID" value="MBK1815170.1"/>
    <property type="molecule type" value="Genomic_DNA"/>
</dbReference>
<dbReference type="PROSITE" id="PS50110">
    <property type="entry name" value="RESPONSE_REGULATORY"/>
    <property type="match status" value="1"/>
</dbReference>
<dbReference type="Pfam" id="PF08447">
    <property type="entry name" value="PAS_3"/>
    <property type="match status" value="1"/>
</dbReference>
<evidence type="ECO:0000256" key="2">
    <source>
        <dbReference type="ARBA" id="ARBA00012438"/>
    </source>
</evidence>
<feature type="modified residue" description="4-aspartylphosphate" evidence="4">
    <location>
        <position position="705"/>
    </location>
</feature>
<dbReference type="InterPro" id="IPR036890">
    <property type="entry name" value="HATPase_C_sf"/>
</dbReference>
<dbReference type="Pfam" id="PF00072">
    <property type="entry name" value="Response_reg"/>
    <property type="match status" value="1"/>
</dbReference>